<dbReference type="Proteomes" id="UP000240542">
    <property type="component" value="Unassembled WGS sequence"/>
</dbReference>
<feature type="transmembrane region" description="Helical" evidence="2">
    <location>
        <begin position="128"/>
        <end position="146"/>
    </location>
</feature>
<keyword evidence="2" id="KW-1133">Transmembrane helix</keyword>
<keyword evidence="2" id="KW-0472">Membrane</keyword>
<proteinExistence type="predicted"/>
<evidence type="ECO:0000256" key="2">
    <source>
        <dbReference type="SAM" id="Phobius"/>
    </source>
</evidence>
<protein>
    <submittedName>
        <fullName evidence="3">Uncharacterized protein DUF2637</fullName>
    </submittedName>
</protein>
<feature type="compositionally biased region" description="Basic and acidic residues" evidence="1">
    <location>
        <begin position="326"/>
        <end position="340"/>
    </location>
</feature>
<dbReference type="RefSeq" id="WP_170134398.1">
    <property type="nucleotide sequence ID" value="NZ_PYGA01000041.1"/>
</dbReference>
<accession>A0A2P8CDK3</accession>
<feature type="region of interest" description="Disordered" evidence="1">
    <location>
        <begin position="277"/>
        <end position="406"/>
    </location>
</feature>
<reference evidence="3 4" key="1">
    <citation type="submission" date="2018-03" db="EMBL/GenBank/DDBJ databases">
        <title>Genomic Encyclopedia of Archaeal and Bacterial Type Strains, Phase II (KMG-II): from individual species to whole genera.</title>
        <authorList>
            <person name="Goeker M."/>
        </authorList>
    </citation>
    <scope>NUCLEOTIDE SEQUENCE [LARGE SCALE GENOMIC DNA]</scope>
    <source>
        <strain evidence="3 4">DSM 45312</strain>
    </source>
</reference>
<sequence>MITTLTTAVGVLADPPWWLIAALALVAAYLGQRWLKTRIARLVADRTMLTGAHVVITAAVLTAALALITLAFAMSYAALYEAATWLEHTPFGDLRWMFPIGIDAVIVFFLALDLVMEWQGRRHPLARYSAYLLSAVTIVLNISQTAHGAGAGDYLGHAGPPLVIILISEAVAAWIRHVAGMVHGDLPERIPAGRMLAHPVSTLKVARLMLGWGITSYEEALRLEKARQLAIAVLRQQYGRAWRSKTPRNVLWMLNNGYDLAMAFELVDALTPNVPKTRDQAEAEQVPAARDGRAPVSPTGLAHPEGPAAADPEDGSPSPFADAVEDFLRTRGDTPGDTRPEGVPSQGGGLALLDPPGPSTPGEDPGAGAAGDGIPGEGTPGGQGEGHATPESGTSEDVSEPLLGRARAELAAAPRLSVRKLADRLGCSKSHADRLRKQIREGTPGGTPESR</sequence>
<feature type="region of interest" description="Disordered" evidence="1">
    <location>
        <begin position="426"/>
        <end position="451"/>
    </location>
</feature>
<evidence type="ECO:0000256" key="1">
    <source>
        <dbReference type="SAM" id="MobiDB-lite"/>
    </source>
</evidence>
<dbReference type="InterPro" id="IPR021235">
    <property type="entry name" value="DUF2637"/>
</dbReference>
<dbReference type="EMBL" id="PYGA01000041">
    <property type="protein sequence ID" value="PSK83055.1"/>
    <property type="molecule type" value="Genomic_DNA"/>
</dbReference>
<gene>
    <name evidence="3" type="ORF">CLV63_14121</name>
</gene>
<feature type="transmembrane region" description="Helical" evidence="2">
    <location>
        <begin position="96"/>
        <end position="116"/>
    </location>
</feature>
<feature type="compositionally biased region" description="Basic and acidic residues" evidence="1">
    <location>
        <begin position="430"/>
        <end position="440"/>
    </location>
</feature>
<feature type="compositionally biased region" description="Gly residues" evidence="1">
    <location>
        <begin position="368"/>
        <end position="385"/>
    </location>
</feature>
<evidence type="ECO:0000313" key="4">
    <source>
        <dbReference type="Proteomes" id="UP000240542"/>
    </source>
</evidence>
<dbReference type="Pfam" id="PF10935">
    <property type="entry name" value="DUF2637"/>
    <property type="match status" value="1"/>
</dbReference>
<feature type="transmembrane region" description="Helical" evidence="2">
    <location>
        <begin position="52"/>
        <end position="76"/>
    </location>
</feature>
<organism evidence="3 4">
    <name type="scientific">Murinocardiopsis flavida</name>
    <dbReference type="NCBI Taxonomy" id="645275"/>
    <lineage>
        <taxon>Bacteria</taxon>
        <taxon>Bacillati</taxon>
        <taxon>Actinomycetota</taxon>
        <taxon>Actinomycetes</taxon>
        <taxon>Streptosporangiales</taxon>
        <taxon>Nocardiopsidaceae</taxon>
        <taxon>Murinocardiopsis</taxon>
    </lineage>
</organism>
<dbReference type="AlphaFoldDB" id="A0A2P8CDK3"/>
<evidence type="ECO:0000313" key="3">
    <source>
        <dbReference type="EMBL" id="PSK83055.1"/>
    </source>
</evidence>
<keyword evidence="4" id="KW-1185">Reference proteome</keyword>
<name>A0A2P8CDK3_9ACTN</name>
<keyword evidence="2" id="KW-0812">Transmembrane</keyword>
<feature type="transmembrane region" description="Helical" evidence="2">
    <location>
        <begin position="15"/>
        <end position="31"/>
    </location>
</feature>
<comment type="caution">
    <text evidence="3">The sequence shown here is derived from an EMBL/GenBank/DDBJ whole genome shotgun (WGS) entry which is preliminary data.</text>
</comment>